<organism evidence="2 3">
    <name type="scientific">Cupriavidus basilensis</name>
    <dbReference type="NCBI Taxonomy" id="68895"/>
    <lineage>
        <taxon>Bacteria</taxon>
        <taxon>Pseudomonadati</taxon>
        <taxon>Pseudomonadota</taxon>
        <taxon>Betaproteobacteria</taxon>
        <taxon>Burkholderiales</taxon>
        <taxon>Burkholderiaceae</taxon>
        <taxon>Cupriavidus</taxon>
    </lineage>
</organism>
<reference evidence="2 3" key="1">
    <citation type="submission" date="2023-03" db="EMBL/GenBank/DDBJ databases">
        <title>Draft assemblies of triclosan tolerant bacteria isolated from returned activated sludge.</title>
        <authorList>
            <person name="Van Hamelsveld S."/>
        </authorList>
    </citation>
    <scope>NUCLEOTIDE SEQUENCE [LARGE SCALE GENOMIC DNA]</scope>
    <source>
        <strain evidence="2 3">GW210010_S58</strain>
    </source>
</reference>
<dbReference type="GO" id="GO:0003746">
    <property type="term" value="F:translation elongation factor activity"/>
    <property type="evidence" value="ECO:0007669"/>
    <property type="project" value="UniProtKB-KW"/>
</dbReference>
<evidence type="ECO:0000313" key="3">
    <source>
        <dbReference type="Proteomes" id="UP001216674"/>
    </source>
</evidence>
<proteinExistence type="predicted"/>
<name>A0ABT6B405_9BURK</name>
<comment type="caution">
    <text evidence="2">The sequence shown here is derived from an EMBL/GenBank/DDBJ whole genome shotgun (WGS) entry which is preliminary data.</text>
</comment>
<gene>
    <name evidence="2" type="ORF">P3W85_42370</name>
</gene>
<dbReference type="InterPro" id="IPR001437">
    <property type="entry name" value="Tscrpt_elong_fac_GreA/B_C"/>
</dbReference>
<dbReference type="Gene3D" id="3.10.50.30">
    <property type="entry name" value="Transcription elongation factor, GreA/GreB, C-terminal domain"/>
    <property type="match status" value="1"/>
</dbReference>
<accession>A0ABT6B405</accession>
<dbReference type="RefSeq" id="WP_017229855.1">
    <property type="nucleotide sequence ID" value="NZ_JARJLM010000686.1"/>
</dbReference>
<sequence length="126" mass="13711">MRKTVFLTPSDIERLRALAADRQTAALQRESLRHVIDGAVVGAPASRLCQAVTLDTPFLCIEAQHREHFVWRIVHPEEADFRRGKLSVLSPAGMALLGAPAGRHVRLPVPGGAQSVEVVVHEILPG</sequence>
<evidence type="ECO:0000259" key="1">
    <source>
        <dbReference type="Pfam" id="PF01272"/>
    </source>
</evidence>
<dbReference type="Proteomes" id="UP001216674">
    <property type="component" value="Unassembled WGS sequence"/>
</dbReference>
<keyword evidence="2" id="KW-0648">Protein biosynthesis</keyword>
<dbReference type="SUPFAM" id="SSF54534">
    <property type="entry name" value="FKBP-like"/>
    <property type="match status" value="1"/>
</dbReference>
<keyword evidence="3" id="KW-1185">Reference proteome</keyword>
<protein>
    <submittedName>
        <fullName evidence="2">GreA/GreB family elongation factor</fullName>
    </submittedName>
</protein>
<keyword evidence="2" id="KW-0251">Elongation factor</keyword>
<dbReference type="Pfam" id="PF01272">
    <property type="entry name" value="GreA_GreB"/>
    <property type="match status" value="1"/>
</dbReference>
<evidence type="ECO:0000313" key="2">
    <source>
        <dbReference type="EMBL" id="MDF3839538.1"/>
    </source>
</evidence>
<dbReference type="InterPro" id="IPR036953">
    <property type="entry name" value="GreA/GreB_C_sf"/>
</dbReference>
<feature type="domain" description="Transcription elongation factor GreA/GreB C-terminal" evidence="1">
    <location>
        <begin position="64"/>
        <end position="119"/>
    </location>
</feature>
<dbReference type="EMBL" id="JARJLM010000686">
    <property type="protein sequence ID" value="MDF3839538.1"/>
    <property type="molecule type" value="Genomic_DNA"/>
</dbReference>